<name>X1UBQ1_9ZZZZ</name>
<feature type="non-terminal residue" evidence="1">
    <location>
        <position position="108"/>
    </location>
</feature>
<dbReference type="EMBL" id="BARW01023580">
    <property type="protein sequence ID" value="GAI97305.1"/>
    <property type="molecule type" value="Genomic_DNA"/>
</dbReference>
<sequence>MDNIEHAQIEIDFSAGSITIGSLPLGSPNFVEVDFEARDSRETMSIDFIQQDGEGKLYLSTVNQWFWGGDRIRWEIRFTTSIPLVINIKSAASSMELDLSGLKVTELR</sequence>
<reference evidence="1" key="1">
    <citation type="journal article" date="2014" name="Front. Microbiol.">
        <title>High frequency of phylogenetically diverse reductive dehalogenase-homologous genes in deep subseafloor sedimentary metagenomes.</title>
        <authorList>
            <person name="Kawai M."/>
            <person name="Futagami T."/>
            <person name="Toyoda A."/>
            <person name="Takaki Y."/>
            <person name="Nishi S."/>
            <person name="Hori S."/>
            <person name="Arai W."/>
            <person name="Tsubouchi T."/>
            <person name="Morono Y."/>
            <person name="Uchiyama I."/>
            <person name="Ito T."/>
            <person name="Fujiyama A."/>
            <person name="Inagaki F."/>
            <person name="Takami H."/>
        </authorList>
    </citation>
    <scope>NUCLEOTIDE SEQUENCE</scope>
    <source>
        <strain evidence="1">Expedition CK06-06</strain>
    </source>
</reference>
<accession>X1UBQ1</accession>
<evidence type="ECO:0000313" key="1">
    <source>
        <dbReference type="EMBL" id="GAI97305.1"/>
    </source>
</evidence>
<gene>
    <name evidence="1" type="ORF">S12H4_39069</name>
</gene>
<organism evidence="1">
    <name type="scientific">marine sediment metagenome</name>
    <dbReference type="NCBI Taxonomy" id="412755"/>
    <lineage>
        <taxon>unclassified sequences</taxon>
        <taxon>metagenomes</taxon>
        <taxon>ecological metagenomes</taxon>
    </lineage>
</organism>
<protein>
    <submittedName>
        <fullName evidence="1">Uncharacterized protein</fullName>
    </submittedName>
</protein>
<dbReference type="AlphaFoldDB" id="X1UBQ1"/>
<comment type="caution">
    <text evidence="1">The sequence shown here is derived from an EMBL/GenBank/DDBJ whole genome shotgun (WGS) entry which is preliminary data.</text>
</comment>
<proteinExistence type="predicted"/>